<evidence type="ECO:0000313" key="5">
    <source>
        <dbReference type="Proteomes" id="UP001234989"/>
    </source>
</evidence>
<organism evidence="4 5">
    <name type="scientific">Solanum verrucosum</name>
    <dbReference type="NCBI Taxonomy" id="315347"/>
    <lineage>
        <taxon>Eukaryota</taxon>
        <taxon>Viridiplantae</taxon>
        <taxon>Streptophyta</taxon>
        <taxon>Embryophyta</taxon>
        <taxon>Tracheophyta</taxon>
        <taxon>Spermatophyta</taxon>
        <taxon>Magnoliopsida</taxon>
        <taxon>eudicotyledons</taxon>
        <taxon>Gunneridae</taxon>
        <taxon>Pentapetalae</taxon>
        <taxon>asterids</taxon>
        <taxon>lamiids</taxon>
        <taxon>Solanales</taxon>
        <taxon>Solanaceae</taxon>
        <taxon>Solanoideae</taxon>
        <taxon>Solaneae</taxon>
        <taxon>Solanum</taxon>
    </lineage>
</organism>
<accession>A0AAF0ZIZ2</accession>
<dbReference type="AlphaFoldDB" id="A0AAF0ZIZ2"/>
<dbReference type="PANTHER" id="PTHR47262:SF1">
    <property type="entry name" value="OS02G0132600 PROTEIN"/>
    <property type="match status" value="1"/>
</dbReference>
<feature type="repeat" description="PPR" evidence="2">
    <location>
        <begin position="518"/>
        <end position="552"/>
    </location>
</feature>
<dbReference type="Pfam" id="PF01535">
    <property type="entry name" value="PPR"/>
    <property type="match status" value="2"/>
</dbReference>
<dbReference type="PANTHER" id="PTHR47262">
    <property type="entry name" value="OS02G0132600 PROTEIN"/>
    <property type="match status" value="1"/>
</dbReference>
<dbReference type="InterPro" id="IPR002885">
    <property type="entry name" value="PPR_rpt"/>
</dbReference>
<sequence>MPGSKSKTLTSLFRAATKLSKQWKSVSPSTSAKDVPLKQYVYPSSKPSNDSSKSLSEIAAESFNFKSAADYGESSKLLSSELSSILCGDLDSYLSDPEESSTGSCLENVLDVPWLSNVEKCNMSLRRKEIARERKEKWTFKSTQIGRFHQLVKQCACKLGTDTTIKVFGKLGRETGLKEYNALIRLCIEKARESNDEEVSLKQLSKAYQLLKSMKEQGFQVEEESYGSILVYFIDFGMVQEFDFYCELIMDGNTDSLARLAYYEMLLWTKVENEDKIEELLYHLSLYDGADKSAFQENYLLALCESDRVEDFVRLLRTIDITKVSSTDFVTNIFKFLGKLLLESFAKMFLQELVTIGIGAKDISKFICNYTSSMPSAVEDVILEFKNLHAELEIWPTSSQYQKLIMYCCELFKVHAALDMVDQMFEAGLPLSLETFNSVLEACDKSCEYNLVELLGTGGRYPVELVEVHRMYPMILRHDIKPNSETFRIMINMTVRIKDFEGAYGMLKDLEKFNMMPTTNMYNAIMGGYFREKDTRAALGVLKRMEDANVKSDSQTFSYLISNCTTEDNISKLLDEMKDSGVQLTKHVYMALINGYAASGQFEKAKQVICDQRVHAKGFNEIRSVLVSALASHGQISDALDIYKEMEEAQCKLEPKAVICLIENLQTEGDLHRLLHLLEQLNGLDQWVDASYRVITYCIRKNHFRSIVDLLKRLVDAYKSDEVAKEVLFDEVFCQIAEQDPINLQLGLDLLQAIKKEIGLLPSRQSLDFLLSACVNAKDLQACYLIWKEYKIAGLPYNILSYVRMYRALLALGDYKSAANILKNIPRDDIHVCSVVKACQTAHGMSAPAKGKKKKRKTGKNVSYKIFPEINKLEVDQEKTLLLTSGIMPKKVGVPSDLERETYILHGIERDELQRRDV</sequence>
<keyword evidence="5" id="KW-1185">Reference proteome</keyword>
<evidence type="ECO:0000313" key="4">
    <source>
        <dbReference type="EMBL" id="WMV39845.1"/>
    </source>
</evidence>
<evidence type="ECO:0000259" key="3">
    <source>
        <dbReference type="Pfam" id="PF17177"/>
    </source>
</evidence>
<feature type="domain" description="PROP1-like PPR" evidence="3">
    <location>
        <begin position="399"/>
        <end position="566"/>
    </location>
</feature>
<dbReference type="Gene3D" id="1.25.40.10">
    <property type="entry name" value="Tetratricopeptide repeat domain"/>
    <property type="match status" value="3"/>
</dbReference>
<dbReference type="InterPro" id="IPR011990">
    <property type="entry name" value="TPR-like_helical_dom_sf"/>
</dbReference>
<dbReference type="PROSITE" id="PS51375">
    <property type="entry name" value="PPR"/>
    <property type="match status" value="1"/>
</dbReference>
<dbReference type="InterPro" id="IPR033443">
    <property type="entry name" value="PROP1-like_PPR_dom"/>
</dbReference>
<gene>
    <name evidence="4" type="ORF">MTR67_033230</name>
</gene>
<dbReference type="NCBIfam" id="TIGR00756">
    <property type="entry name" value="PPR"/>
    <property type="match status" value="2"/>
</dbReference>
<keyword evidence="1" id="KW-0677">Repeat</keyword>
<name>A0AAF0ZIZ2_SOLVR</name>
<dbReference type="EMBL" id="CP133618">
    <property type="protein sequence ID" value="WMV39845.1"/>
    <property type="molecule type" value="Genomic_DNA"/>
</dbReference>
<evidence type="ECO:0000256" key="2">
    <source>
        <dbReference type="PROSITE-ProRule" id="PRU00708"/>
    </source>
</evidence>
<protein>
    <recommendedName>
        <fullName evidence="3">PROP1-like PPR domain-containing protein</fullName>
    </recommendedName>
</protein>
<reference evidence="4" key="1">
    <citation type="submission" date="2023-08" db="EMBL/GenBank/DDBJ databases">
        <title>A de novo genome assembly of Solanum verrucosum Schlechtendal, a Mexican diploid species geographically isolated from the other diploid A-genome species in potato relatives.</title>
        <authorList>
            <person name="Hosaka K."/>
        </authorList>
    </citation>
    <scope>NUCLEOTIDE SEQUENCE</scope>
    <source>
        <tissue evidence="4">Young leaves</tissue>
    </source>
</reference>
<dbReference type="Proteomes" id="UP001234989">
    <property type="component" value="Chromosome 7"/>
</dbReference>
<evidence type="ECO:0000256" key="1">
    <source>
        <dbReference type="ARBA" id="ARBA00022737"/>
    </source>
</evidence>
<dbReference type="Pfam" id="PF17177">
    <property type="entry name" value="PPR_long"/>
    <property type="match status" value="1"/>
</dbReference>
<proteinExistence type="predicted"/>